<dbReference type="Proteomes" id="UP001178277">
    <property type="component" value="Unassembled WGS sequence"/>
</dbReference>
<feature type="transmembrane region" description="Helical" evidence="1">
    <location>
        <begin position="97"/>
        <end position="117"/>
    </location>
</feature>
<keyword evidence="1" id="KW-1133">Transmembrane helix</keyword>
<keyword evidence="1" id="KW-0472">Membrane</keyword>
<feature type="transmembrane region" description="Helical" evidence="1">
    <location>
        <begin position="6"/>
        <end position="22"/>
    </location>
</feature>
<dbReference type="EMBL" id="JAUUTP010000067">
    <property type="protein sequence ID" value="MDP1422112.1"/>
    <property type="molecule type" value="Genomic_DNA"/>
</dbReference>
<proteinExistence type="predicted"/>
<dbReference type="RefSeq" id="WP_305163085.1">
    <property type="nucleotide sequence ID" value="NZ_JAUUTP010000067.1"/>
</dbReference>
<dbReference type="InterPro" id="IPR025441">
    <property type="entry name" value="DUF4181"/>
</dbReference>
<gene>
    <name evidence="2" type="ORF">Q8G35_28110</name>
</gene>
<evidence type="ECO:0000313" key="2">
    <source>
        <dbReference type="EMBL" id="MDP1422112.1"/>
    </source>
</evidence>
<sequence>MGIWVLIIVLVIFVFLLEKIINKLLVVKKKKISETSGKNVDRWGRGIILVIFLCTIPFVITKDTNVMKWYWILYLILLLGFQSILEWKYLKNSKQYITTLIFLMLSVSIMYNFEYFLQLFGLE</sequence>
<feature type="transmembrane region" description="Helical" evidence="1">
    <location>
        <begin position="43"/>
        <end position="60"/>
    </location>
</feature>
<keyword evidence="1" id="KW-0812">Transmembrane</keyword>
<name>A0AA90PC42_9BACI</name>
<evidence type="ECO:0000256" key="1">
    <source>
        <dbReference type="SAM" id="Phobius"/>
    </source>
</evidence>
<comment type="caution">
    <text evidence="2">The sequence shown here is derived from an EMBL/GenBank/DDBJ whole genome shotgun (WGS) entry which is preliminary data.</text>
</comment>
<reference evidence="2" key="1">
    <citation type="submission" date="2023-07" db="EMBL/GenBank/DDBJ databases">
        <title>Murine gut Bacillus species.</title>
        <authorList>
            <person name="Gutman E."/>
            <person name="Hashuel R."/>
            <person name="Litvak Y."/>
        </authorList>
    </citation>
    <scope>NUCLEOTIDE SEQUENCE</scope>
    <source>
        <strain evidence="2">RU283</strain>
    </source>
</reference>
<evidence type="ECO:0000313" key="3">
    <source>
        <dbReference type="Proteomes" id="UP001178277"/>
    </source>
</evidence>
<feature type="transmembrane region" description="Helical" evidence="1">
    <location>
        <begin position="66"/>
        <end position="85"/>
    </location>
</feature>
<accession>A0AA90PC42</accession>
<protein>
    <submittedName>
        <fullName evidence="2">DUF4181 domain-containing protein</fullName>
    </submittedName>
</protein>
<dbReference type="Pfam" id="PF13789">
    <property type="entry name" value="DUF4181"/>
    <property type="match status" value="1"/>
</dbReference>
<organism evidence="2 3">
    <name type="scientific">Peribacillus simplex</name>
    <dbReference type="NCBI Taxonomy" id="1478"/>
    <lineage>
        <taxon>Bacteria</taxon>
        <taxon>Bacillati</taxon>
        <taxon>Bacillota</taxon>
        <taxon>Bacilli</taxon>
        <taxon>Bacillales</taxon>
        <taxon>Bacillaceae</taxon>
        <taxon>Peribacillus</taxon>
    </lineage>
</organism>
<dbReference type="AlphaFoldDB" id="A0AA90PC42"/>